<organism evidence="4 5">
    <name type="scientific">Methanosarcina thermophila CHTI-55</name>
    <dbReference type="NCBI Taxonomy" id="1434121"/>
    <lineage>
        <taxon>Archaea</taxon>
        <taxon>Methanobacteriati</taxon>
        <taxon>Methanobacteriota</taxon>
        <taxon>Stenosarchaea group</taxon>
        <taxon>Methanomicrobia</taxon>
        <taxon>Methanosarcinales</taxon>
        <taxon>Methanosarcinaceae</taxon>
        <taxon>Methanosarcina</taxon>
    </lineage>
</organism>
<dbReference type="AlphaFoldDB" id="A0A0E3KZR4"/>
<dbReference type="KEGG" id="mthe:MSTHC_0123"/>
<evidence type="ECO:0000256" key="2">
    <source>
        <dbReference type="SAM" id="MobiDB-lite"/>
    </source>
</evidence>
<dbReference type="InterPro" id="IPR000868">
    <property type="entry name" value="Isochorismatase-like_dom"/>
</dbReference>
<accession>A0A0E3KZR4</accession>
<reference evidence="4 5" key="1">
    <citation type="submission" date="2014-07" db="EMBL/GenBank/DDBJ databases">
        <title>Methanogenic archaea and the global carbon cycle.</title>
        <authorList>
            <person name="Henriksen J.R."/>
            <person name="Luke J."/>
            <person name="Reinhart S."/>
            <person name="Benedict M.N."/>
            <person name="Youngblut N.D."/>
            <person name="Metcalf M.E."/>
            <person name="Whitaker R.J."/>
            <person name="Metcalf W.W."/>
        </authorList>
    </citation>
    <scope>NUCLEOTIDE SEQUENCE [LARGE SCALE GENOMIC DNA]</scope>
    <source>
        <strain evidence="4 5">CHTI-55</strain>
    </source>
</reference>
<name>A0A0E3KZR4_METTE</name>
<proteinExistence type="predicted"/>
<evidence type="ECO:0000259" key="3">
    <source>
        <dbReference type="Pfam" id="PF00857"/>
    </source>
</evidence>
<keyword evidence="1" id="KW-0378">Hydrolase</keyword>
<feature type="region of interest" description="Disordered" evidence="2">
    <location>
        <begin position="176"/>
        <end position="195"/>
    </location>
</feature>
<dbReference type="Proteomes" id="UP000056925">
    <property type="component" value="Chromosome"/>
</dbReference>
<evidence type="ECO:0000313" key="5">
    <source>
        <dbReference type="Proteomes" id="UP000056925"/>
    </source>
</evidence>
<dbReference type="GO" id="GO:0016787">
    <property type="term" value="F:hydrolase activity"/>
    <property type="evidence" value="ECO:0007669"/>
    <property type="project" value="UniProtKB-KW"/>
</dbReference>
<dbReference type="InterPro" id="IPR050272">
    <property type="entry name" value="Isochorismatase-like_hydrls"/>
</dbReference>
<dbReference type="Gene3D" id="3.40.50.850">
    <property type="entry name" value="Isochorismatase-like"/>
    <property type="match status" value="2"/>
</dbReference>
<evidence type="ECO:0000313" key="4">
    <source>
        <dbReference type="EMBL" id="AKB14441.1"/>
    </source>
</evidence>
<dbReference type="PANTHER" id="PTHR43540">
    <property type="entry name" value="PEROXYUREIDOACRYLATE/UREIDOACRYLATE AMIDOHYDROLASE-RELATED"/>
    <property type="match status" value="1"/>
</dbReference>
<dbReference type="PATRIC" id="fig|1434121.4.peg.159"/>
<protein>
    <recommendedName>
        <fullName evidence="3">Isochorismatase-like domain-containing protein</fullName>
    </recommendedName>
</protein>
<dbReference type="SUPFAM" id="SSF52499">
    <property type="entry name" value="Isochorismatase-like hydrolases"/>
    <property type="match status" value="1"/>
</dbReference>
<dbReference type="HOGENOM" id="CLU_1399737_0_0_2"/>
<gene>
    <name evidence="4" type="ORF">MSTHC_0123</name>
</gene>
<sequence length="209" mass="23156">MTKNEPGMGSVEEGGTLKALVIIDMTNDFVYDTYEYEGTLYEGKLVAPMGKTIVDNIARLVIKAVKGGTVSVFRLPKDHASAFMNPELELKIAELGIDEVFITGLVDEVCIYINSMGFLERGFKTNIVKGCTAPFNEEKGREAFRELTKCGAKMVDDIPDDIKVILLLEDEHDENSEEIKSGTWPPHNMRGTPGALTVKPIRDALEERI</sequence>
<dbReference type="EMBL" id="CP009502">
    <property type="protein sequence ID" value="AKB14441.1"/>
    <property type="molecule type" value="Genomic_DNA"/>
</dbReference>
<dbReference type="InterPro" id="IPR036380">
    <property type="entry name" value="Isochorismatase-like_sf"/>
</dbReference>
<dbReference type="Pfam" id="PF00857">
    <property type="entry name" value="Isochorismatase"/>
    <property type="match status" value="1"/>
</dbReference>
<evidence type="ECO:0000256" key="1">
    <source>
        <dbReference type="ARBA" id="ARBA00022801"/>
    </source>
</evidence>
<feature type="domain" description="Isochorismatase-like" evidence="3">
    <location>
        <begin position="75"/>
        <end position="156"/>
    </location>
</feature>